<dbReference type="EMBL" id="UYJE01007420">
    <property type="protein sequence ID" value="VDI54624.1"/>
    <property type="molecule type" value="Genomic_DNA"/>
</dbReference>
<organism evidence="7 8">
    <name type="scientific">Mytilus galloprovincialis</name>
    <name type="common">Mediterranean mussel</name>
    <dbReference type="NCBI Taxonomy" id="29158"/>
    <lineage>
        <taxon>Eukaryota</taxon>
        <taxon>Metazoa</taxon>
        <taxon>Spiralia</taxon>
        <taxon>Lophotrochozoa</taxon>
        <taxon>Mollusca</taxon>
        <taxon>Bivalvia</taxon>
        <taxon>Autobranchia</taxon>
        <taxon>Pteriomorphia</taxon>
        <taxon>Mytilida</taxon>
        <taxon>Mytiloidea</taxon>
        <taxon>Mytilidae</taxon>
        <taxon>Mytilinae</taxon>
        <taxon>Mytilus</taxon>
    </lineage>
</organism>
<dbReference type="Proteomes" id="UP000596742">
    <property type="component" value="Unassembled WGS sequence"/>
</dbReference>
<dbReference type="SUPFAM" id="SSF49842">
    <property type="entry name" value="TNF-like"/>
    <property type="match status" value="1"/>
</dbReference>
<sequence>MALARFILCLFACGIFAIENDELLKRMEIYEKNLETEKSKLSVMENEITELRQWKRNIEQIFQGKNRNERLLLDQLPGKTSVAFSAYISASFDAPSFGVKHTLIYDNVECNVGNGYENFTGIFRPSVPGTYAFTWTVCASGARNSEIGVELVIDNKVHGSIYVDSESSAEDDCSTGMETYEKNIAKLEMEVERLSAIEKEAAELRQRVQDKLLVISIVRHFK</sequence>
<dbReference type="PANTHER" id="PTHR22923">
    <property type="entry name" value="CEREBELLIN-RELATED"/>
    <property type="match status" value="1"/>
</dbReference>
<proteinExistence type="predicted"/>
<feature type="coiled-coil region" evidence="4">
    <location>
        <begin position="20"/>
        <end position="47"/>
    </location>
</feature>
<evidence type="ECO:0000256" key="4">
    <source>
        <dbReference type="SAM" id="Coils"/>
    </source>
</evidence>
<keyword evidence="2" id="KW-0964">Secreted</keyword>
<dbReference type="InterPro" id="IPR008983">
    <property type="entry name" value="Tumour_necrosis_fac-like_dom"/>
</dbReference>
<feature type="chain" id="PRO_5032888325" description="C1q domain-containing protein" evidence="5">
    <location>
        <begin position="18"/>
        <end position="222"/>
    </location>
</feature>
<reference evidence="7" key="1">
    <citation type="submission" date="2018-11" db="EMBL/GenBank/DDBJ databases">
        <authorList>
            <person name="Alioto T."/>
            <person name="Alioto T."/>
        </authorList>
    </citation>
    <scope>NUCLEOTIDE SEQUENCE</scope>
</reference>
<comment type="subcellular location">
    <subcellularLocation>
        <location evidence="1">Secreted</location>
    </subcellularLocation>
</comment>
<evidence type="ECO:0000256" key="2">
    <source>
        <dbReference type="ARBA" id="ARBA00022525"/>
    </source>
</evidence>
<feature type="coiled-coil region" evidence="4">
    <location>
        <begin position="177"/>
        <end position="214"/>
    </location>
</feature>
<name>A0A8B6FTU8_MYTGA</name>
<dbReference type="InterPro" id="IPR001073">
    <property type="entry name" value="C1q_dom"/>
</dbReference>
<feature type="signal peptide" evidence="5">
    <location>
        <begin position="1"/>
        <end position="17"/>
    </location>
</feature>
<keyword evidence="3 5" id="KW-0732">Signal</keyword>
<evidence type="ECO:0000256" key="1">
    <source>
        <dbReference type="ARBA" id="ARBA00004613"/>
    </source>
</evidence>
<keyword evidence="4" id="KW-0175">Coiled coil</keyword>
<evidence type="ECO:0000256" key="5">
    <source>
        <dbReference type="SAM" id="SignalP"/>
    </source>
</evidence>
<dbReference type="GO" id="GO:0005576">
    <property type="term" value="C:extracellular region"/>
    <property type="evidence" value="ECO:0007669"/>
    <property type="project" value="UniProtKB-SubCell"/>
</dbReference>
<evidence type="ECO:0000313" key="7">
    <source>
        <dbReference type="EMBL" id="VDI54624.1"/>
    </source>
</evidence>
<feature type="domain" description="C1q" evidence="6">
    <location>
        <begin position="77"/>
        <end position="222"/>
    </location>
</feature>
<evidence type="ECO:0000256" key="3">
    <source>
        <dbReference type="ARBA" id="ARBA00022729"/>
    </source>
</evidence>
<dbReference type="PROSITE" id="PS50871">
    <property type="entry name" value="C1Q"/>
    <property type="match status" value="1"/>
</dbReference>
<comment type="caution">
    <text evidence="7">The sequence shown here is derived from an EMBL/GenBank/DDBJ whole genome shotgun (WGS) entry which is preliminary data.</text>
</comment>
<gene>
    <name evidence="7" type="ORF">MGAL_10B028016</name>
</gene>
<protein>
    <recommendedName>
        <fullName evidence="6">C1q domain-containing protein</fullName>
    </recommendedName>
</protein>
<dbReference type="Gene3D" id="2.60.120.40">
    <property type="match status" value="1"/>
</dbReference>
<evidence type="ECO:0000313" key="8">
    <source>
        <dbReference type="Proteomes" id="UP000596742"/>
    </source>
</evidence>
<accession>A0A8B6FTU8</accession>
<evidence type="ECO:0000259" key="6">
    <source>
        <dbReference type="PROSITE" id="PS50871"/>
    </source>
</evidence>
<dbReference type="InterPro" id="IPR050822">
    <property type="entry name" value="Cerebellin_Synaptic_Org"/>
</dbReference>
<keyword evidence="8" id="KW-1185">Reference proteome</keyword>
<dbReference type="AlphaFoldDB" id="A0A8B6FTU8"/>
<dbReference type="OrthoDB" id="6141606at2759"/>
<dbReference type="PANTHER" id="PTHR22923:SF116">
    <property type="entry name" value="C1Q DOMAIN-CONTAINING PROTEIN"/>
    <property type="match status" value="1"/>
</dbReference>
<dbReference type="Pfam" id="PF00386">
    <property type="entry name" value="C1q"/>
    <property type="match status" value="1"/>
</dbReference>